<comment type="caution">
    <text evidence="1">The sequence shown here is derived from an EMBL/GenBank/DDBJ whole genome shotgun (WGS) entry which is preliminary data.</text>
</comment>
<keyword evidence="2" id="KW-1185">Reference proteome</keyword>
<evidence type="ECO:0000313" key="1">
    <source>
        <dbReference type="EMBL" id="KAJ3529033.1"/>
    </source>
</evidence>
<reference evidence="1" key="1">
    <citation type="submission" date="2022-08" db="EMBL/GenBank/DDBJ databases">
        <title>Genome Sequence of Fusarium decemcellulare.</title>
        <authorList>
            <person name="Buettner E."/>
        </authorList>
    </citation>
    <scope>NUCLEOTIDE SEQUENCE</scope>
    <source>
        <strain evidence="1">Babe19</strain>
    </source>
</reference>
<name>A0ACC1RZU5_9HYPO</name>
<dbReference type="EMBL" id="JANRMS010001337">
    <property type="protein sequence ID" value="KAJ3529033.1"/>
    <property type="molecule type" value="Genomic_DNA"/>
</dbReference>
<sequence>MARSQQPASLKMTFLFVFLLSLFSSLAPALQVTPNSPCAQFCLDSSDHDSSNHKSSSTHGDDIVCNDDEFASRSEGQKFQRCLSCLQDSTFKNGDENDQDWFLHNLRYSFDYCVFGYPNATGIGSSPCITSEACGPLEKALKKGITEPDDRKQYDYCDVDGKAMLGNSYGNCQACITVDSTRTIISNFLVALEAGCQQRPKPGATISLNDTVFSESSVGIVDPTASLAPEDSHSLPNSSIAGIAVGGFVFLLISAGCIFVQHRKRKNRSALNRRSSWSFRCQTHLTPRQPDFGPLDRDHFGRPYMDEENSPTRADPMEPPSPECHEWVTPAEDVSPTSSISSCSTTAPLLFNAPPGHQVASPGISSPLFSPGFSVASPRTPRTPRSGTFPPREQSDSNNPWLQERASGSGKGFFKKRDTRSFQAPTETRNIKIVFDPPPKRAR</sequence>
<organism evidence="1 2">
    <name type="scientific">Fusarium decemcellulare</name>
    <dbReference type="NCBI Taxonomy" id="57161"/>
    <lineage>
        <taxon>Eukaryota</taxon>
        <taxon>Fungi</taxon>
        <taxon>Dikarya</taxon>
        <taxon>Ascomycota</taxon>
        <taxon>Pezizomycotina</taxon>
        <taxon>Sordariomycetes</taxon>
        <taxon>Hypocreomycetidae</taxon>
        <taxon>Hypocreales</taxon>
        <taxon>Nectriaceae</taxon>
        <taxon>Fusarium</taxon>
        <taxon>Fusarium decemcellulare species complex</taxon>
    </lineage>
</organism>
<dbReference type="Proteomes" id="UP001148629">
    <property type="component" value="Unassembled WGS sequence"/>
</dbReference>
<gene>
    <name evidence="1" type="ORF">NM208_g9939</name>
</gene>
<evidence type="ECO:0000313" key="2">
    <source>
        <dbReference type="Proteomes" id="UP001148629"/>
    </source>
</evidence>
<proteinExistence type="predicted"/>
<protein>
    <submittedName>
        <fullName evidence="1">Uncharacterized protein</fullName>
    </submittedName>
</protein>
<accession>A0ACC1RZU5</accession>